<sequence length="164" mass="18940">MMYITALQLKVARNILDLGVRDIAVLLHVSKTTISKVELSKTRDFLPKHNAALVHFFSCNNISFPNPFSIQYKPQNIINTNTESAITRFQLKGARCILNISQADLAKALNINRSVIIEAEKYQNEQRLTLFGQQKELEIIQFFNDNNIVLYDHLSLFFRKRVDK</sequence>
<accession>D4N337</accession>
<dbReference type="SUPFAM" id="SSF47413">
    <property type="entry name" value="lambda repressor-like DNA-binding domains"/>
    <property type="match status" value="1"/>
</dbReference>
<geneLocation type="plasmid" evidence="1">
    <name>pRF</name>
</geneLocation>
<organism evidence="1">
    <name type="scientific">Rickettsia felis</name>
    <name type="common">Rickettsia azadi</name>
    <dbReference type="NCBI Taxonomy" id="42862"/>
    <lineage>
        <taxon>Bacteria</taxon>
        <taxon>Pseudomonadati</taxon>
        <taxon>Pseudomonadota</taxon>
        <taxon>Alphaproteobacteria</taxon>
        <taxon>Rickettsiales</taxon>
        <taxon>Rickettsiaceae</taxon>
        <taxon>Rickettsieae</taxon>
        <taxon>Rickettsia</taxon>
        <taxon>spotted fever group</taxon>
    </lineage>
</organism>
<evidence type="ECO:0000313" key="1">
    <source>
        <dbReference type="EMBL" id="ADD74120.1"/>
    </source>
</evidence>
<dbReference type="InterPro" id="IPR010982">
    <property type="entry name" value="Lambda_DNA-bd_dom_sf"/>
</dbReference>
<dbReference type="AlphaFoldDB" id="D4N337"/>
<dbReference type="EMBL" id="GQ329881">
    <property type="protein sequence ID" value="ADD74120.1"/>
    <property type="molecule type" value="Genomic_DNA"/>
</dbReference>
<dbReference type="Gene3D" id="1.10.260.40">
    <property type="entry name" value="lambda repressor-like DNA-binding domains"/>
    <property type="match status" value="1"/>
</dbReference>
<dbReference type="GO" id="GO:0003677">
    <property type="term" value="F:DNA binding"/>
    <property type="evidence" value="ECO:0007669"/>
    <property type="project" value="InterPro"/>
</dbReference>
<name>D4N337_RICFI</name>
<protein>
    <submittedName>
        <fullName evidence="1">Putative transcription repressor protein</fullName>
    </submittedName>
</protein>
<keyword evidence="1" id="KW-0614">Plasmid</keyword>
<reference evidence="1" key="1">
    <citation type="journal article" date="2010" name="Appl. Environ. Microbiol.">
        <title>Rickettsia felis infection in a common household insect pest, Liposcelis bostrychophila (Psocoptera: Liposcelidae).</title>
        <authorList>
            <person name="Behar A."/>
            <person name="McCormick L.J."/>
            <person name="Perlman S.J."/>
        </authorList>
    </citation>
    <scope>NUCLEOTIDE SEQUENCE</scope>
    <source>
        <plasmid evidence="1">pRF</plasmid>
    </source>
</reference>
<proteinExistence type="predicted"/>